<dbReference type="Proteomes" id="UP000193061">
    <property type="component" value="Unassembled WGS sequence"/>
</dbReference>
<accession>A0A1X7A0F2</accession>
<dbReference type="InterPro" id="IPR011856">
    <property type="entry name" value="tRNA_endonuc-like_dom_sf"/>
</dbReference>
<dbReference type="InterPro" id="IPR011335">
    <property type="entry name" value="Restrct_endonuc-II-like"/>
</dbReference>
<dbReference type="GO" id="GO:0009307">
    <property type="term" value="P:DNA restriction-modification system"/>
    <property type="evidence" value="ECO:0007669"/>
    <property type="project" value="InterPro"/>
</dbReference>
<keyword evidence="2" id="KW-0255">Endonuclease</keyword>
<reference evidence="2 3" key="1">
    <citation type="submission" date="2017-03" db="EMBL/GenBank/DDBJ databases">
        <authorList>
            <person name="Afonso C.L."/>
            <person name="Miller P.J."/>
            <person name="Scott M.A."/>
            <person name="Spackman E."/>
            <person name="Goraichik I."/>
            <person name="Dimitrov K.M."/>
            <person name="Suarez D.L."/>
            <person name="Swayne D.E."/>
        </authorList>
    </citation>
    <scope>NUCLEOTIDE SEQUENCE [LARGE SCALE GENOMIC DNA]</scope>
    <source>
        <strain evidence="2 3">CECT 7450</strain>
    </source>
</reference>
<sequence>MVGMGLNLGLGLSNSNPPAVTKETLESLSHELILPMELLSVVGEVDDGRIVNALINPWQTIFEQLEQNPNLLYEFSKNHRKFEEFIAGAYENAGFDKVVLTPASGDLGRDVIAEKHGLVTIRVLDQCKAFSKGRLVSANDVRAMMGTFYREPRASRAVVSTTSDFAPGIWQEWKDHIGNDLELRNGTNLIEWMKQFKLNS</sequence>
<dbReference type="PANTHER" id="PTHR30015:SF6">
    <property type="entry name" value="SLL1429 PROTEIN"/>
    <property type="match status" value="1"/>
</dbReference>
<protein>
    <submittedName>
        <fullName evidence="2">Restriction endonuclease</fullName>
    </submittedName>
</protein>
<dbReference type="AlphaFoldDB" id="A0A1X7A0F2"/>
<keyword evidence="3" id="KW-1185">Reference proteome</keyword>
<name>A0A1X7A0F2_9RHOB</name>
<evidence type="ECO:0000313" key="3">
    <source>
        <dbReference type="Proteomes" id="UP000193061"/>
    </source>
</evidence>
<gene>
    <name evidence="2" type="ORF">ROA7450_03558</name>
</gene>
<evidence type="ECO:0000259" key="1">
    <source>
        <dbReference type="Pfam" id="PF04471"/>
    </source>
</evidence>
<dbReference type="GO" id="GO:0015666">
    <property type="term" value="F:restriction endodeoxyribonuclease activity"/>
    <property type="evidence" value="ECO:0007669"/>
    <property type="project" value="TreeGrafter"/>
</dbReference>
<dbReference type="GO" id="GO:0003677">
    <property type="term" value="F:DNA binding"/>
    <property type="evidence" value="ECO:0007669"/>
    <property type="project" value="InterPro"/>
</dbReference>
<proteinExistence type="predicted"/>
<dbReference type="OrthoDB" id="7062569at2"/>
<keyword evidence="2" id="KW-0540">Nuclease</keyword>
<dbReference type="SUPFAM" id="SSF52980">
    <property type="entry name" value="Restriction endonuclease-like"/>
    <property type="match status" value="1"/>
</dbReference>
<feature type="domain" description="Restriction endonuclease type IV Mrr" evidence="1">
    <location>
        <begin position="79"/>
        <end position="193"/>
    </location>
</feature>
<dbReference type="InterPro" id="IPR007560">
    <property type="entry name" value="Restrct_endonuc_IV_Mrr"/>
</dbReference>
<dbReference type="PANTHER" id="PTHR30015">
    <property type="entry name" value="MRR RESTRICTION SYSTEM PROTEIN"/>
    <property type="match status" value="1"/>
</dbReference>
<dbReference type="InterPro" id="IPR052906">
    <property type="entry name" value="Type_IV_Methyl-Rstrct_Enzyme"/>
</dbReference>
<organism evidence="2 3">
    <name type="scientific">Roseovarius albus</name>
    <dbReference type="NCBI Taxonomy" id="1247867"/>
    <lineage>
        <taxon>Bacteria</taxon>
        <taxon>Pseudomonadati</taxon>
        <taxon>Pseudomonadota</taxon>
        <taxon>Alphaproteobacteria</taxon>
        <taxon>Rhodobacterales</taxon>
        <taxon>Roseobacteraceae</taxon>
        <taxon>Roseovarius</taxon>
    </lineage>
</organism>
<dbReference type="Pfam" id="PF04471">
    <property type="entry name" value="Mrr_cat"/>
    <property type="match status" value="1"/>
</dbReference>
<keyword evidence="2" id="KW-0378">Hydrolase</keyword>
<dbReference type="Gene3D" id="3.40.1350.10">
    <property type="match status" value="1"/>
</dbReference>
<dbReference type="RefSeq" id="WP_085807226.1">
    <property type="nucleotide sequence ID" value="NZ_FWFX01000014.1"/>
</dbReference>
<dbReference type="EMBL" id="FWFX01000014">
    <property type="protein sequence ID" value="SLN67009.1"/>
    <property type="molecule type" value="Genomic_DNA"/>
</dbReference>
<evidence type="ECO:0000313" key="2">
    <source>
        <dbReference type="EMBL" id="SLN67009.1"/>
    </source>
</evidence>